<dbReference type="InterPro" id="IPR011048">
    <property type="entry name" value="Haem_d1_sf"/>
</dbReference>
<proteinExistence type="predicted"/>
<sequence length="373" mass="38355">MLRSMKEGGVRDGALEIIDTRTGQLQTIALASPPATLPFEYPYFLTLSPNGQTVWLVGYPYDASTNTYDMGIAGLDLVTGGITQEINFGNDGSVGIAQIVASPDGRWLYATDDESSGQVELVNTQTGHYTSVAVGADPYAEALSPDGTRLYVDNAGSPSVSVIDTNEASTRFGTVLQTIASGNAGNAYWIAMGLPAIYSDPAAIDFEQSAGPVSGTVVVVNGTSCSLTYAVVSQPSSGDLAFNDGSFTFTPTLGDLPPTNTFTWTATPPATCTAAFGPTEVVPARGSVNFVWKPTFGGISPLALTIGQSSGTVSFNLFSSGPVTLTATSSDPAAVPPGSIDLSQNCSGSCTFTLTAGQAGPARSTCSRLNRSG</sequence>
<dbReference type="SUPFAM" id="SSF51004">
    <property type="entry name" value="C-terminal (heme d1) domain of cytochrome cd1-nitrite reductase"/>
    <property type="match status" value="1"/>
</dbReference>
<dbReference type="PANTHER" id="PTHR47197">
    <property type="entry name" value="PROTEIN NIRF"/>
    <property type="match status" value="1"/>
</dbReference>
<comment type="caution">
    <text evidence="1">The sequence shown here is derived from an EMBL/GenBank/DDBJ whole genome shotgun (WGS) entry which is preliminary data.</text>
</comment>
<organism evidence="1">
    <name type="scientific">mine drainage metagenome</name>
    <dbReference type="NCBI Taxonomy" id="410659"/>
    <lineage>
        <taxon>unclassified sequences</taxon>
        <taxon>metagenomes</taxon>
        <taxon>ecological metagenomes</taxon>
    </lineage>
</organism>
<accession>T1BDZ5</accession>
<evidence type="ECO:0000313" key="1">
    <source>
        <dbReference type="EMBL" id="EQD71106.1"/>
    </source>
</evidence>
<dbReference type="AlphaFoldDB" id="T1BDZ5"/>
<protein>
    <submittedName>
        <fullName evidence="1">40-residue YVTN family beta-propeller repeat protein</fullName>
    </submittedName>
</protein>
<dbReference type="PANTHER" id="PTHR47197:SF3">
    <property type="entry name" value="DIHYDRO-HEME D1 DEHYDROGENASE"/>
    <property type="match status" value="1"/>
</dbReference>
<gene>
    <name evidence="1" type="ORF">B1B_04636</name>
</gene>
<dbReference type="Gene3D" id="2.130.10.10">
    <property type="entry name" value="YVTN repeat-like/Quinoprotein amine dehydrogenase"/>
    <property type="match status" value="1"/>
</dbReference>
<dbReference type="InterPro" id="IPR051200">
    <property type="entry name" value="Host-pathogen_enzymatic-act"/>
</dbReference>
<dbReference type="InterPro" id="IPR015943">
    <property type="entry name" value="WD40/YVTN_repeat-like_dom_sf"/>
</dbReference>
<reference evidence="1" key="1">
    <citation type="submission" date="2013-08" db="EMBL/GenBank/DDBJ databases">
        <authorList>
            <person name="Mendez C."/>
            <person name="Richter M."/>
            <person name="Ferrer M."/>
            <person name="Sanchez J."/>
        </authorList>
    </citation>
    <scope>NUCLEOTIDE SEQUENCE</scope>
</reference>
<reference evidence="1" key="2">
    <citation type="journal article" date="2014" name="ISME J.">
        <title>Microbial stratification in low pH oxic and suboxic macroscopic growths along an acid mine drainage.</title>
        <authorList>
            <person name="Mendez-Garcia C."/>
            <person name="Mesa V."/>
            <person name="Sprenger R.R."/>
            <person name="Richter M."/>
            <person name="Diez M.S."/>
            <person name="Solano J."/>
            <person name="Bargiela R."/>
            <person name="Golyshina O.V."/>
            <person name="Manteca A."/>
            <person name="Ramos J.L."/>
            <person name="Gallego J.R."/>
            <person name="Llorente I."/>
            <person name="Martins Dos Santos V.A."/>
            <person name="Jensen O.N."/>
            <person name="Pelaez A.I."/>
            <person name="Sanchez J."/>
            <person name="Ferrer M."/>
        </authorList>
    </citation>
    <scope>NUCLEOTIDE SEQUENCE</scope>
</reference>
<name>T1BDZ5_9ZZZZ</name>
<dbReference type="EMBL" id="AUZY01002903">
    <property type="protein sequence ID" value="EQD71106.1"/>
    <property type="molecule type" value="Genomic_DNA"/>
</dbReference>